<dbReference type="Proteomes" id="UP000053573">
    <property type="component" value="Unassembled WGS sequence"/>
</dbReference>
<proteinExistence type="predicted"/>
<dbReference type="EMBL" id="LDEV01002592">
    <property type="protein sequence ID" value="KLJ08459.1"/>
    <property type="molecule type" value="Genomic_DNA"/>
</dbReference>
<organism evidence="1 2">
    <name type="scientific">Blastomyces silverae</name>
    <dbReference type="NCBI Taxonomy" id="2060906"/>
    <lineage>
        <taxon>Eukaryota</taxon>
        <taxon>Fungi</taxon>
        <taxon>Dikarya</taxon>
        <taxon>Ascomycota</taxon>
        <taxon>Pezizomycotina</taxon>
        <taxon>Eurotiomycetes</taxon>
        <taxon>Eurotiomycetidae</taxon>
        <taxon>Onygenales</taxon>
        <taxon>Ajellomycetaceae</taxon>
        <taxon>Blastomyces</taxon>
    </lineage>
</organism>
<dbReference type="AlphaFoldDB" id="A0A0H1BAJ4"/>
<dbReference type="OrthoDB" id="2906425at2759"/>
<dbReference type="STRING" id="2060906.A0A0H1BAJ4"/>
<protein>
    <submittedName>
        <fullName evidence="1">Uncharacterized protein</fullName>
    </submittedName>
</protein>
<gene>
    <name evidence="1" type="ORF">EMPG_16103</name>
</gene>
<comment type="caution">
    <text evidence="1">The sequence shown here is derived from an EMBL/GenBank/DDBJ whole genome shotgun (WGS) entry which is preliminary data.</text>
</comment>
<name>A0A0H1BAJ4_9EURO</name>
<evidence type="ECO:0000313" key="2">
    <source>
        <dbReference type="Proteomes" id="UP000053573"/>
    </source>
</evidence>
<sequence>MVVKCNEEVVAKVITGDNNDLTEYMTMQYLAARAPNIPALKPHDLIRFRILLHYLHVIYSRHDISAGLAQSATPGEALNTATAR</sequence>
<accession>A0A0H1BAJ4</accession>
<evidence type="ECO:0000313" key="1">
    <source>
        <dbReference type="EMBL" id="KLJ08459.1"/>
    </source>
</evidence>
<keyword evidence="2" id="KW-1185">Reference proteome</keyword>
<reference evidence="2" key="1">
    <citation type="journal article" date="2015" name="PLoS Genet.">
        <title>The dynamic genome and transcriptome of the human fungal pathogen Blastomyces and close relative Emmonsia.</title>
        <authorList>
            <person name="Munoz J.F."/>
            <person name="Gauthier G.M."/>
            <person name="Desjardins C.A."/>
            <person name="Gallo J.E."/>
            <person name="Holder J."/>
            <person name="Sullivan T.D."/>
            <person name="Marty A.J."/>
            <person name="Carmen J.C."/>
            <person name="Chen Z."/>
            <person name="Ding L."/>
            <person name="Gujja S."/>
            <person name="Magrini V."/>
            <person name="Misas E."/>
            <person name="Mitreva M."/>
            <person name="Priest M."/>
            <person name="Saif S."/>
            <person name="Whiston E.A."/>
            <person name="Young S."/>
            <person name="Zeng Q."/>
            <person name="Goldman W.E."/>
            <person name="Mardis E.R."/>
            <person name="Taylor J.W."/>
            <person name="McEwen J.G."/>
            <person name="Clay O.K."/>
            <person name="Klein B.S."/>
            <person name="Cuomo C.A."/>
        </authorList>
    </citation>
    <scope>NUCLEOTIDE SEQUENCE [LARGE SCALE GENOMIC DNA]</scope>
    <source>
        <strain evidence="2">UAMH 139</strain>
    </source>
</reference>